<comment type="function">
    <text evidence="6">Catalyzes the 2'-O-methylation of the ribose of cytidine 1402 (C1402) in 16S rRNA.</text>
</comment>
<evidence type="ECO:0000259" key="7">
    <source>
        <dbReference type="Pfam" id="PF00590"/>
    </source>
</evidence>
<accession>D6GSM5</accession>
<dbReference type="Pfam" id="PF00590">
    <property type="entry name" value="TP_methylase"/>
    <property type="match status" value="1"/>
</dbReference>
<dbReference type="CDD" id="cd11648">
    <property type="entry name" value="RsmI"/>
    <property type="match status" value="1"/>
</dbReference>
<keyword evidence="2 6" id="KW-0698">rRNA processing</keyword>
<dbReference type="PATRIC" id="fig|546269.5.peg.1058"/>
<keyword evidence="5 6" id="KW-0949">S-adenosyl-L-methionine</keyword>
<organism evidence="8 9">
    <name type="scientific">Filifactor alocis (strain ATCC 35896 / CCUG 47790 / D40 B5)</name>
    <name type="common">Fusobacterium alocis</name>
    <dbReference type="NCBI Taxonomy" id="546269"/>
    <lineage>
        <taxon>Bacteria</taxon>
        <taxon>Bacillati</taxon>
        <taxon>Bacillota</taxon>
        <taxon>Clostridia</taxon>
        <taxon>Peptostreptococcales</taxon>
        <taxon>Filifactoraceae</taxon>
        <taxon>Filifactor</taxon>
    </lineage>
</organism>
<dbReference type="OrthoDB" id="9809084at2"/>
<comment type="subcellular location">
    <subcellularLocation>
        <location evidence="6">Cytoplasm</location>
    </subcellularLocation>
</comment>
<dbReference type="FunFam" id="3.30.950.10:FF:000002">
    <property type="entry name" value="Ribosomal RNA small subunit methyltransferase I"/>
    <property type="match status" value="1"/>
</dbReference>
<evidence type="ECO:0000313" key="8">
    <source>
        <dbReference type="EMBL" id="EFE28666.1"/>
    </source>
</evidence>
<dbReference type="SUPFAM" id="SSF53790">
    <property type="entry name" value="Tetrapyrrole methylase"/>
    <property type="match status" value="1"/>
</dbReference>
<comment type="catalytic activity">
    <reaction evidence="6">
        <text>cytidine(1402) in 16S rRNA + S-adenosyl-L-methionine = 2'-O-methylcytidine(1402) in 16S rRNA + S-adenosyl-L-homocysteine + H(+)</text>
        <dbReference type="Rhea" id="RHEA:42924"/>
        <dbReference type="Rhea" id="RHEA-COMP:10285"/>
        <dbReference type="Rhea" id="RHEA-COMP:10286"/>
        <dbReference type="ChEBI" id="CHEBI:15378"/>
        <dbReference type="ChEBI" id="CHEBI:57856"/>
        <dbReference type="ChEBI" id="CHEBI:59789"/>
        <dbReference type="ChEBI" id="CHEBI:74495"/>
        <dbReference type="ChEBI" id="CHEBI:82748"/>
        <dbReference type="EC" id="2.1.1.198"/>
    </reaction>
</comment>
<dbReference type="InterPro" id="IPR008189">
    <property type="entry name" value="rRNA_ssu_MeTfrase_I"/>
</dbReference>
<dbReference type="FunFam" id="3.40.1010.10:FF:000007">
    <property type="entry name" value="Ribosomal RNA small subunit methyltransferase I"/>
    <property type="match status" value="1"/>
</dbReference>
<dbReference type="RefSeq" id="WP_014262624.1">
    <property type="nucleotide sequence ID" value="NC_016630.1"/>
</dbReference>
<dbReference type="Gene3D" id="3.30.950.10">
    <property type="entry name" value="Methyltransferase, Cobalt-precorrin-4 Transmethylase, Domain 2"/>
    <property type="match status" value="1"/>
</dbReference>
<keyword evidence="4 6" id="KW-0808">Transferase</keyword>
<dbReference type="InterPro" id="IPR035996">
    <property type="entry name" value="4pyrrol_Methylase_sf"/>
</dbReference>
<keyword evidence="9" id="KW-1185">Reference proteome</keyword>
<dbReference type="Proteomes" id="UP000007468">
    <property type="component" value="Chromosome"/>
</dbReference>
<dbReference type="PANTHER" id="PTHR46111:SF1">
    <property type="entry name" value="RIBOSOMAL RNA SMALL SUBUNIT METHYLTRANSFERASE I"/>
    <property type="match status" value="1"/>
</dbReference>
<dbReference type="AlphaFoldDB" id="D6GSM5"/>
<dbReference type="EMBL" id="CP002390">
    <property type="protein sequence ID" value="EFE28666.1"/>
    <property type="molecule type" value="Genomic_DNA"/>
</dbReference>
<feature type="domain" description="Tetrapyrrole methylase" evidence="7">
    <location>
        <begin position="1"/>
        <end position="200"/>
    </location>
</feature>
<evidence type="ECO:0000256" key="2">
    <source>
        <dbReference type="ARBA" id="ARBA00022552"/>
    </source>
</evidence>
<keyword evidence="3 6" id="KW-0489">Methyltransferase</keyword>
<dbReference type="HAMAP" id="MF_01877">
    <property type="entry name" value="16SrRNA_methyltr_I"/>
    <property type="match status" value="1"/>
</dbReference>
<keyword evidence="1 6" id="KW-0963">Cytoplasm</keyword>
<dbReference type="eggNOG" id="COG0313">
    <property type="taxonomic scope" value="Bacteria"/>
</dbReference>
<comment type="similarity">
    <text evidence="6">Belongs to the methyltransferase superfamily. RsmI family.</text>
</comment>
<dbReference type="KEGG" id="faa:HMPREF0389_00583"/>
<dbReference type="PANTHER" id="PTHR46111">
    <property type="entry name" value="RIBOSOMAL RNA SMALL SUBUNIT METHYLTRANSFERASE I"/>
    <property type="match status" value="1"/>
</dbReference>
<evidence type="ECO:0000256" key="6">
    <source>
        <dbReference type="HAMAP-Rule" id="MF_01877"/>
    </source>
</evidence>
<evidence type="ECO:0000256" key="1">
    <source>
        <dbReference type="ARBA" id="ARBA00022490"/>
    </source>
</evidence>
<dbReference type="InterPro" id="IPR000878">
    <property type="entry name" value="4pyrrol_Mease"/>
</dbReference>
<dbReference type="InterPro" id="IPR014777">
    <property type="entry name" value="4pyrrole_Mease_sub1"/>
</dbReference>
<dbReference type="NCBIfam" id="TIGR00096">
    <property type="entry name" value="16S rRNA (cytidine(1402)-2'-O)-methyltransferase"/>
    <property type="match status" value="1"/>
</dbReference>
<protein>
    <recommendedName>
        <fullName evidence="6">Ribosomal RNA small subunit methyltransferase I</fullName>
        <ecNumber evidence="6">2.1.1.198</ecNumber>
    </recommendedName>
    <alternativeName>
        <fullName evidence="6">16S rRNA 2'-O-ribose C1402 methyltransferase</fullName>
    </alternativeName>
    <alternativeName>
        <fullName evidence="6">rRNA (cytidine-2'-O-)-methyltransferase RsmI</fullName>
    </alternativeName>
</protein>
<name>D6GSM5_FILAD</name>
<evidence type="ECO:0000256" key="5">
    <source>
        <dbReference type="ARBA" id="ARBA00022691"/>
    </source>
</evidence>
<dbReference type="PIRSF" id="PIRSF005917">
    <property type="entry name" value="MTase_YraL"/>
    <property type="match status" value="1"/>
</dbReference>
<dbReference type="Gene3D" id="3.40.1010.10">
    <property type="entry name" value="Cobalt-precorrin-4 Transmethylase, Domain 1"/>
    <property type="match status" value="1"/>
</dbReference>
<evidence type="ECO:0000256" key="3">
    <source>
        <dbReference type="ARBA" id="ARBA00022603"/>
    </source>
</evidence>
<proteinExistence type="inferred from homology"/>
<sequence length="269" mass="30960">MLYICPTPIGNMEDITLRVLNTLKKVDYIACEDTRHSAILLNYYDIHKPLISLHEHNEMEKREEIIRLLAEGNEIALVSDAGMPGIQDPGYLLIQAAIERNIPYTVLPGASAVITAAVASNLVQKEFLFIGFLPRKKTLQLEQLENLKSVSWPIVFYEAPHRIEDTLFNIYQVFENRRISICREISKKFEEYIHTDFDSLDSEKIERRGEFVIVVEGCAEIQKEYTQEDILQMLKEEIEKGSSKKDAVRTVMIQTKLPKKSVYPLSLEL</sequence>
<reference evidence="9" key="1">
    <citation type="submission" date="2010-12" db="EMBL/GenBank/DDBJ databases">
        <title>The genome sequence of Filifactor alocis strain ATCC 35896.</title>
        <authorList>
            <consortium name="The Broad Institute Genome Sequencing Platform"/>
            <person name="Ward D."/>
            <person name="Earl A."/>
            <person name="Feldgarden M."/>
            <person name="Young S.K."/>
            <person name="Gargeya S."/>
            <person name="Zeng Q."/>
            <person name="Alvarado L."/>
            <person name="Berlin A."/>
            <person name="Bochicchio J."/>
            <person name="Chapman S.B."/>
            <person name="Chen Z."/>
            <person name="Freedman E."/>
            <person name="Gellesch M."/>
            <person name="Goldberg J."/>
            <person name="Griggs A."/>
            <person name="Gujja S."/>
            <person name="Heilman E."/>
            <person name="Heiman D."/>
            <person name="Howarth C."/>
            <person name="Mehta T."/>
            <person name="Neiman D."/>
            <person name="Pearson M."/>
            <person name="Roberts A."/>
            <person name="Saif S."/>
            <person name="Shea T."/>
            <person name="Shenoy N."/>
            <person name="Sisk P."/>
            <person name="Stolte C."/>
            <person name="Sykes S."/>
            <person name="White J."/>
            <person name="Yandava C."/>
            <person name="Izard J."/>
            <person name="Blanton J.M."/>
            <person name="Baranova O.V."/>
            <person name="Tanner A.C."/>
            <person name="Dewhirst F.E."/>
            <person name="Haas B."/>
            <person name="Nusbaum C."/>
            <person name="Birren B."/>
        </authorList>
    </citation>
    <scope>NUCLEOTIDE SEQUENCE [LARGE SCALE GENOMIC DNA]</scope>
    <source>
        <strain evidence="9">ATCC 35896 / D40 B5</strain>
    </source>
</reference>
<dbReference type="EC" id="2.1.1.198" evidence="6"/>
<dbReference type="GO" id="GO:0070677">
    <property type="term" value="F:rRNA (cytosine-2'-O-)-methyltransferase activity"/>
    <property type="evidence" value="ECO:0007669"/>
    <property type="project" value="UniProtKB-UniRule"/>
</dbReference>
<evidence type="ECO:0000313" key="9">
    <source>
        <dbReference type="Proteomes" id="UP000007468"/>
    </source>
</evidence>
<dbReference type="GO" id="GO:0005737">
    <property type="term" value="C:cytoplasm"/>
    <property type="evidence" value="ECO:0007669"/>
    <property type="project" value="UniProtKB-SubCell"/>
</dbReference>
<evidence type="ECO:0000256" key="4">
    <source>
        <dbReference type="ARBA" id="ARBA00022679"/>
    </source>
</evidence>
<dbReference type="InterPro" id="IPR014776">
    <property type="entry name" value="4pyrrole_Mease_sub2"/>
</dbReference>
<dbReference type="STRING" id="546269.HMPREF0389_00583"/>
<gene>
    <name evidence="6" type="primary">rsmI</name>
    <name evidence="8" type="ordered locus">HMPREF0389_00583</name>
</gene>